<organism evidence="3 4">
    <name type="scientific">Somion occarium</name>
    <dbReference type="NCBI Taxonomy" id="3059160"/>
    <lineage>
        <taxon>Eukaryota</taxon>
        <taxon>Fungi</taxon>
        <taxon>Dikarya</taxon>
        <taxon>Basidiomycota</taxon>
        <taxon>Agaricomycotina</taxon>
        <taxon>Agaricomycetes</taxon>
        <taxon>Polyporales</taxon>
        <taxon>Cerrenaceae</taxon>
        <taxon>Somion</taxon>
    </lineage>
</organism>
<dbReference type="InterPro" id="IPR051681">
    <property type="entry name" value="Ser/Thr_Kinases-Pseudokinases"/>
</dbReference>
<evidence type="ECO:0000259" key="2">
    <source>
        <dbReference type="PROSITE" id="PS50011"/>
    </source>
</evidence>
<dbReference type="InterPro" id="IPR001245">
    <property type="entry name" value="Ser-Thr/Tyr_kinase_cat_dom"/>
</dbReference>
<dbReference type="PROSITE" id="PS00109">
    <property type="entry name" value="PROTEIN_KINASE_TYR"/>
    <property type="match status" value="1"/>
</dbReference>
<feature type="domain" description="Protein kinase" evidence="2">
    <location>
        <begin position="142"/>
        <end position="401"/>
    </location>
</feature>
<feature type="compositionally biased region" description="Low complexity" evidence="1">
    <location>
        <begin position="27"/>
        <end position="38"/>
    </location>
</feature>
<dbReference type="Pfam" id="PF07714">
    <property type="entry name" value="PK_Tyr_Ser-Thr"/>
    <property type="match status" value="1"/>
</dbReference>
<dbReference type="PANTHER" id="PTHR44329">
    <property type="entry name" value="SERINE/THREONINE-PROTEIN KINASE TNNI3K-RELATED"/>
    <property type="match status" value="1"/>
</dbReference>
<accession>A0ABP1CEM9</accession>
<evidence type="ECO:0000313" key="3">
    <source>
        <dbReference type="EMBL" id="CAL1693970.1"/>
    </source>
</evidence>
<feature type="region of interest" description="Disordered" evidence="1">
    <location>
        <begin position="15"/>
        <end position="38"/>
    </location>
</feature>
<gene>
    <name evidence="3" type="ORF">GFSPODELE1_LOCUS86</name>
</gene>
<dbReference type="PROSITE" id="PS50011">
    <property type="entry name" value="PROTEIN_KINASE_DOM"/>
    <property type="match status" value="1"/>
</dbReference>
<sequence>MEAVGWVARSGRSLLKSNSFRPPKHGLSSSSSVSVSESLEQKDRKVTAAITKRSKKGRLPYGDVDEDYATLIKIRVGLQGGDPKFGELTEMQAQRAMIIIQKLYENDTIWRCLTDYYPTLDRRRLPRLQVRLSQSSGLLPPSLFIEVESMGQFMERTGGQANIFSARLNGNKVAVKELRIFQNMTKSERTRVQMTFSREAILWSHLRHRNVIRLLGLKSMQWGAPVMIMPWYRRGSVMNFLTTSKSRPTVSQLNKWLLDVATGLKYLHMEEIVHGDLRGANVLLSDHGDAVLTDFGLAVFASEHSNALGSLRGGSELWQAPELLDPALFGLTSFRPTYKSDLFSFACLCIELYTQEAPFAELTIMTARRRVTKGERPPCPSAPAHQSMCDELWDVVQIASS</sequence>
<name>A0ABP1CEM9_9APHY</name>
<keyword evidence="4" id="KW-1185">Reference proteome</keyword>
<dbReference type="InterPro" id="IPR000719">
    <property type="entry name" value="Prot_kinase_dom"/>
</dbReference>
<dbReference type="EMBL" id="OZ037944">
    <property type="protein sequence ID" value="CAL1693970.1"/>
    <property type="molecule type" value="Genomic_DNA"/>
</dbReference>
<evidence type="ECO:0000256" key="1">
    <source>
        <dbReference type="SAM" id="MobiDB-lite"/>
    </source>
</evidence>
<dbReference type="InterPro" id="IPR008266">
    <property type="entry name" value="Tyr_kinase_AS"/>
</dbReference>
<dbReference type="SUPFAM" id="SSF56112">
    <property type="entry name" value="Protein kinase-like (PK-like)"/>
    <property type="match status" value="1"/>
</dbReference>
<protein>
    <recommendedName>
        <fullName evidence="2">Protein kinase domain-containing protein</fullName>
    </recommendedName>
</protein>
<proteinExistence type="predicted"/>
<evidence type="ECO:0000313" key="4">
    <source>
        <dbReference type="Proteomes" id="UP001497453"/>
    </source>
</evidence>
<dbReference type="Gene3D" id="1.10.510.10">
    <property type="entry name" value="Transferase(Phosphotransferase) domain 1"/>
    <property type="match status" value="1"/>
</dbReference>
<dbReference type="Proteomes" id="UP001497453">
    <property type="component" value="Chromosome 1"/>
</dbReference>
<reference evidence="4" key="1">
    <citation type="submission" date="2024-04" db="EMBL/GenBank/DDBJ databases">
        <authorList>
            <person name="Shaw F."/>
            <person name="Minotto A."/>
        </authorList>
    </citation>
    <scope>NUCLEOTIDE SEQUENCE [LARGE SCALE GENOMIC DNA]</scope>
</reference>
<dbReference type="InterPro" id="IPR011009">
    <property type="entry name" value="Kinase-like_dom_sf"/>
</dbReference>